<evidence type="ECO:0000313" key="4">
    <source>
        <dbReference type="EMBL" id="PXX54418.1"/>
    </source>
</evidence>
<comment type="caution">
    <text evidence="4">The sequence shown here is derived from an EMBL/GenBank/DDBJ whole genome shotgun (WGS) entry which is preliminary data.</text>
</comment>
<dbReference type="AlphaFoldDB" id="A0A2V3Y6V5"/>
<accession>A0A2V3Y6V5</accession>
<keyword evidence="1" id="KW-0175">Coiled coil</keyword>
<reference evidence="4 5" key="1">
    <citation type="submission" date="2018-05" db="EMBL/GenBank/DDBJ databases">
        <title>Genomic Encyclopedia of Type Strains, Phase IV (KMG-IV): sequencing the most valuable type-strain genomes for metagenomic binning, comparative biology and taxonomic classification.</title>
        <authorList>
            <person name="Goeker M."/>
        </authorList>
    </citation>
    <scope>NUCLEOTIDE SEQUENCE [LARGE SCALE GENOMIC DNA]</scope>
    <source>
        <strain evidence="4 5">DSM 24995</strain>
    </source>
</reference>
<organism evidence="4 5">
    <name type="scientific">Hungatella effluvii</name>
    <dbReference type="NCBI Taxonomy" id="1096246"/>
    <lineage>
        <taxon>Bacteria</taxon>
        <taxon>Bacillati</taxon>
        <taxon>Bacillota</taxon>
        <taxon>Clostridia</taxon>
        <taxon>Lachnospirales</taxon>
        <taxon>Lachnospiraceae</taxon>
        <taxon>Hungatella</taxon>
    </lineage>
</organism>
<dbReference type="RefSeq" id="WP_167437568.1">
    <property type="nucleotide sequence ID" value="NZ_QJKD01000004.1"/>
</dbReference>
<dbReference type="EMBL" id="QJKD01000004">
    <property type="protein sequence ID" value="PXX54418.1"/>
    <property type="molecule type" value="Genomic_DNA"/>
</dbReference>
<dbReference type="Proteomes" id="UP000248057">
    <property type="component" value="Unassembled WGS sequence"/>
</dbReference>
<gene>
    <name evidence="4" type="ORF">DFR60_104244</name>
</gene>
<feature type="coiled-coil region" evidence="1">
    <location>
        <begin position="162"/>
        <end position="215"/>
    </location>
</feature>
<keyword evidence="2" id="KW-1133">Transmembrane helix</keyword>
<keyword evidence="5" id="KW-1185">Reference proteome</keyword>
<dbReference type="NCBIfam" id="TIGR02675">
    <property type="entry name" value="tape_meas_nterm"/>
    <property type="match status" value="1"/>
</dbReference>
<name>A0A2V3Y6V5_9FIRM</name>
<evidence type="ECO:0000313" key="5">
    <source>
        <dbReference type="Proteomes" id="UP000248057"/>
    </source>
</evidence>
<dbReference type="Pfam" id="PF20155">
    <property type="entry name" value="TMP_3"/>
    <property type="match status" value="1"/>
</dbReference>
<protein>
    <submittedName>
        <fullName evidence="4">Tape measure domain-containing protein</fullName>
    </submittedName>
</protein>
<dbReference type="InterPro" id="IPR013491">
    <property type="entry name" value="Tape_meas_N"/>
</dbReference>
<dbReference type="GeneID" id="86061263"/>
<evidence type="ECO:0000256" key="1">
    <source>
        <dbReference type="SAM" id="Coils"/>
    </source>
</evidence>
<keyword evidence="2" id="KW-0812">Transmembrane</keyword>
<evidence type="ECO:0000259" key="3">
    <source>
        <dbReference type="Pfam" id="PF20155"/>
    </source>
</evidence>
<proteinExistence type="predicted"/>
<feature type="domain" description="Tape measure protein N-terminal" evidence="3">
    <location>
        <begin position="285"/>
        <end position="468"/>
    </location>
</feature>
<keyword evidence="2" id="KW-0472">Membrane</keyword>
<feature type="transmembrane region" description="Helical" evidence="2">
    <location>
        <begin position="523"/>
        <end position="543"/>
    </location>
</feature>
<evidence type="ECO:0000256" key="2">
    <source>
        <dbReference type="SAM" id="Phobius"/>
    </source>
</evidence>
<feature type="transmembrane region" description="Helical" evidence="2">
    <location>
        <begin position="494"/>
        <end position="516"/>
    </location>
</feature>
<sequence length="813" mass="88161">MANLRSSIKALEHMSSYCEHNTQSLIVMRDTLERVKVTMDKGSGTAMMDSARQEIVRATVELVRYQKELDRTASTVIPPAISTKTQAPLQIPMRPASSTTAEQPSWSPVSTPPVFLNSGAPRFASEFQEADQVAQQLYKSQQTISEQARKMVVTPPGMLNDMASIENRIQALHVRLQQFNNIPVDLRTEQTNNELEALRGKLNKVQGAQDNLSQAMSKMDIGEINNAYKQLDDSVGSAGQEIRNSLASQNQFNNAVKNGTGAASGLEGKIKNIAKSIAKSFSVQKIMAFSDDVTRTTARLDMMNDGAQSTEELNQKIFASAQRSRAPYMETAAAIANMGINAGSVFSSNDEMIAFMEQANKQFVIGGASAQDQASAMSQLTDAMAAGTMSGAALNSILNAAPGIARTIEQNMGWAEGSLRQYAERGEVSAQVVKASLLNMAQETNDKFNSMPATFGQIINTIQNSLLQTFWPVIQMIGNGAAFISENWSAIAPVFYGVAAGILFFAAANLIADLAAKGLMTTLLANPLTWIALIIGTVVYMIYKWVQSVGGIQIAWLICVNAVKTQLDKLKLMIAAAGVNIQNGLGDMLLGLNSFRIWVLNILDYLKVSGLLIMQEFINGAIDRINELISLVNSITGTSIELIGHVEFGTEAELEAEARKSQRAASLAAQKEANLAAKKSRAQDLHWQEYDMHQNRLKREAEIESVKADMAAKAAGQDNTFGGYDTDISGNTGRTAANTAAMADTMDVMDEELKYMRDAAEQEIINRFTLADLKVEVKNSNTLTKKADFSDMGQALAVFTNDFLSAAAEGGHI</sequence>